<evidence type="ECO:0000313" key="2">
    <source>
        <dbReference type="EMBL" id="KAJ2900411.1"/>
    </source>
</evidence>
<evidence type="ECO:0000313" key="3">
    <source>
        <dbReference type="Proteomes" id="UP001201980"/>
    </source>
</evidence>
<comment type="caution">
    <text evidence="2">The sequence shown here is derived from an EMBL/GenBank/DDBJ whole genome shotgun (WGS) entry which is preliminary data.</text>
</comment>
<protein>
    <submittedName>
        <fullName evidence="2">Uncharacterized protein</fullName>
    </submittedName>
</protein>
<reference evidence="2" key="1">
    <citation type="submission" date="2022-07" db="EMBL/GenBank/DDBJ databases">
        <title>Draft genome sequence of Zalerion maritima ATCC 34329, a (micro)plastics degrading marine fungus.</title>
        <authorList>
            <person name="Paco A."/>
            <person name="Goncalves M.F.M."/>
            <person name="Rocha-Santos T.A.P."/>
            <person name="Alves A."/>
        </authorList>
    </citation>
    <scope>NUCLEOTIDE SEQUENCE</scope>
    <source>
        <strain evidence="2">ATCC 34329</strain>
    </source>
</reference>
<evidence type="ECO:0000256" key="1">
    <source>
        <dbReference type="SAM" id="MobiDB-lite"/>
    </source>
</evidence>
<accession>A0AAD5RNX3</accession>
<feature type="region of interest" description="Disordered" evidence="1">
    <location>
        <begin position="1"/>
        <end position="30"/>
    </location>
</feature>
<dbReference type="AlphaFoldDB" id="A0AAD5RNX3"/>
<dbReference type="Proteomes" id="UP001201980">
    <property type="component" value="Unassembled WGS sequence"/>
</dbReference>
<proteinExistence type="predicted"/>
<keyword evidence="3" id="KW-1185">Reference proteome</keyword>
<name>A0AAD5RNX3_9PEZI</name>
<organism evidence="2 3">
    <name type="scientific">Zalerion maritima</name>
    <dbReference type="NCBI Taxonomy" id="339359"/>
    <lineage>
        <taxon>Eukaryota</taxon>
        <taxon>Fungi</taxon>
        <taxon>Dikarya</taxon>
        <taxon>Ascomycota</taxon>
        <taxon>Pezizomycotina</taxon>
        <taxon>Sordariomycetes</taxon>
        <taxon>Lulworthiomycetidae</taxon>
        <taxon>Lulworthiales</taxon>
        <taxon>Lulworthiaceae</taxon>
        <taxon>Zalerion</taxon>
    </lineage>
</organism>
<gene>
    <name evidence="2" type="ORF">MKZ38_002468</name>
</gene>
<dbReference type="EMBL" id="JAKWBI020000173">
    <property type="protein sequence ID" value="KAJ2900411.1"/>
    <property type="molecule type" value="Genomic_DNA"/>
</dbReference>
<sequence>MCPKAAAVGRSGPAATCAGGSIEESTTNDESIDDDHLRLCGYHAIPVPSLLAPKIPGSPKVGIPWRSSETATLMDTHAANSQYISRPWLPRPNRRSTTTGATVAPAPPLWVGSENLTTTVINGLVFMFHDCTQASTCSFARALTFDSGSCPEMHFLSCRWQWCSGCAAARASIKDHP</sequence>